<evidence type="ECO:0000256" key="1">
    <source>
        <dbReference type="SAM" id="MobiDB-lite"/>
    </source>
</evidence>
<dbReference type="InParanoid" id="G0MMY1"/>
<proteinExistence type="predicted"/>
<dbReference type="OrthoDB" id="5877915at2759"/>
<feature type="compositionally biased region" description="Basic and acidic residues" evidence="1">
    <location>
        <begin position="89"/>
        <end position="102"/>
    </location>
</feature>
<accession>G0MMY1</accession>
<feature type="region of interest" description="Disordered" evidence="1">
    <location>
        <begin position="308"/>
        <end position="355"/>
    </location>
</feature>
<dbReference type="STRING" id="135651.G0MMY1"/>
<gene>
    <name evidence="2" type="primary">Cbn-sea-2</name>
    <name evidence="2" type="ORF">CAEBREN_23883</name>
</gene>
<feature type="compositionally biased region" description="Acidic residues" evidence="1">
    <location>
        <begin position="383"/>
        <end position="394"/>
    </location>
</feature>
<feature type="region of interest" description="Disordered" evidence="1">
    <location>
        <begin position="1"/>
        <end position="175"/>
    </location>
</feature>
<sequence>MSLEEVLAKPEQPAPPEPESSSGAAAPVTSAARRHTVAGMEGLTTTPKSSRSKRKASAAVGLRRGSDSPPKKGKKAPKEEEEEVEEVKEEVKMEVKEEEKIMENPPPGPAALPQVGTLLSRTPRPPEPEPTFWAAPDPPPMFQPLPPLQLPPPPPNAHPSWKLPSTSLPATPSDVLGGQVTPSDSFTMIPSFSTPTSAVMTTSTSSMEVVGFGGVTTIVQAPTAVEFGAGSFGAPIPDTAVPVAPTTAMAGAPISVPPPEDSKQQRMAVIVSELRQFAESEVAATPKEEDVFDNMLLEQLKEWHMKKAESTAQLAGQGNPAGQPAGQPLGQLAGQPVGQPVGQPAGQPPVAPQAPTVLEQPPVARFEPTQPLSIEIPEADSTQYEEETSSESENESEHSALGSVGPQLPPTKPIVPVAPVIPNKRGNRQTPRRSNDHTCTGCGKKLGTDYSLRRHRTGCAQVQRKLNPTYPKPTASRMLAGRRRLNQAKSAEAEIKRMEMLPAPAVVHECVHEFNAERGMMGRPLSSPREAAMANGRTSMRSPESSSSSSDDDNDSRSTSSTPEPPSPPLQQRSPRYADEGGPPHLMIFQARYMCQVWYDK</sequence>
<dbReference type="Proteomes" id="UP000008068">
    <property type="component" value="Unassembled WGS sequence"/>
</dbReference>
<feature type="compositionally biased region" description="Pro residues" evidence="1">
    <location>
        <begin position="136"/>
        <end position="157"/>
    </location>
</feature>
<feature type="compositionally biased region" description="Low complexity" evidence="1">
    <location>
        <begin position="312"/>
        <end position="345"/>
    </location>
</feature>
<feature type="compositionally biased region" description="Acidic residues" evidence="1">
    <location>
        <begin position="79"/>
        <end position="88"/>
    </location>
</feature>
<feature type="region of interest" description="Disordered" evidence="1">
    <location>
        <begin position="520"/>
        <end position="583"/>
    </location>
</feature>
<protein>
    <submittedName>
        <fullName evidence="2">CBN-SEA-2 protein</fullName>
    </submittedName>
</protein>
<dbReference type="AlphaFoldDB" id="G0MMY1"/>
<organism evidence="3">
    <name type="scientific">Caenorhabditis brenneri</name>
    <name type="common">Nematode worm</name>
    <dbReference type="NCBI Taxonomy" id="135651"/>
    <lineage>
        <taxon>Eukaryota</taxon>
        <taxon>Metazoa</taxon>
        <taxon>Ecdysozoa</taxon>
        <taxon>Nematoda</taxon>
        <taxon>Chromadorea</taxon>
        <taxon>Rhabditida</taxon>
        <taxon>Rhabditina</taxon>
        <taxon>Rhabditomorpha</taxon>
        <taxon>Rhabditoidea</taxon>
        <taxon>Rhabditidae</taxon>
        <taxon>Peloderinae</taxon>
        <taxon>Caenorhabditis</taxon>
    </lineage>
</organism>
<dbReference type="EMBL" id="GL379803">
    <property type="protein sequence ID" value="EGT38212.1"/>
    <property type="molecule type" value="Genomic_DNA"/>
</dbReference>
<evidence type="ECO:0000313" key="2">
    <source>
        <dbReference type="EMBL" id="EGT38212.1"/>
    </source>
</evidence>
<feature type="region of interest" description="Disordered" evidence="1">
    <location>
        <begin position="367"/>
        <end position="447"/>
    </location>
</feature>
<reference evidence="3" key="1">
    <citation type="submission" date="2011-07" db="EMBL/GenBank/DDBJ databases">
        <authorList>
            <consortium name="Caenorhabditis brenneri Sequencing and Analysis Consortium"/>
            <person name="Wilson R.K."/>
        </authorList>
    </citation>
    <scope>NUCLEOTIDE SEQUENCE [LARGE SCALE GENOMIC DNA]</scope>
    <source>
        <strain evidence="3">PB2801</strain>
    </source>
</reference>
<feature type="compositionally biased region" description="Low complexity" evidence="1">
    <location>
        <begin position="537"/>
        <end position="549"/>
    </location>
</feature>
<name>G0MMY1_CAEBE</name>
<evidence type="ECO:0000313" key="3">
    <source>
        <dbReference type="Proteomes" id="UP000008068"/>
    </source>
</evidence>
<keyword evidence="3" id="KW-1185">Reference proteome</keyword>
<dbReference type="HOGENOM" id="CLU_454344_0_0_1"/>